<dbReference type="RefSeq" id="WP_305106482.1">
    <property type="nucleotide sequence ID" value="NZ_JAUTWS010000031.1"/>
</dbReference>
<dbReference type="Pfam" id="PF00440">
    <property type="entry name" value="TetR_N"/>
    <property type="match status" value="1"/>
</dbReference>
<comment type="caution">
    <text evidence="6">The sequence shown here is derived from an EMBL/GenBank/DDBJ whole genome shotgun (WGS) entry which is preliminary data.</text>
</comment>
<evidence type="ECO:0000256" key="4">
    <source>
        <dbReference type="PROSITE-ProRule" id="PRU00335"/>
    </source>
</evidence>
<accession>A0ABT9E615</accession>
<dbReference type="Gene3D" id="1.10.10.60">
    <property type="entry name" value="Homeodomain-like"/>
    <property type="match status" value="1"/>
</dbReference>
<dbReference type="InterPro" id="IPR036271">
    <property type="entry name" value="Tet_transcr_reg_TetR-rel_C_sf"/>
</dbReference>
<dbReference type="SUPFAM" id="SSF48498">
    <property type="entry name" value="Tetracyclin repressor-like, C-terminal domain"/>
    <property type="match status" value="1"/>
</dbReference>
<dbReference type="PROSITE" id="PS50977">
    <property type="entry name" value="HTH_TETR_2"/>
    <property type="match status" value="1"/>
</dbReference>
<keyword evidence="7" id="KW-1185">Reference proteome</keyword>
<keyword evidence="2 4" id="KW-0238">DNA-binding</keyword>
<dbReference type="InterPro" id="IPR009057">
    <property type="entry name" value="Homeodomain-like_sf"/>
</dbReference>
<keyword evidence="1" id="KW-0805">Transcription regulation</keyword>
<feature type="DNA-binding region" description="H-T-H motif" evidence="4">
    <location>
        <begin position="32"/>
        <end position="51"/>
    </location>
</feature>
<evidence type="ECO:0000313" key="6">
    <source>
        <dbReference type="EMBL" id="MDO9711625.1"/>
    </source>
</evidence>
<gene>
    <name evidence="6" type="ORF">Q7A36_24975</name>
</gene>
<dbReference type="PRINTS" id="PR00455">
    <property type="entry name" value="HTHTETR"/>
</dbReference>
<evidence type="ECO:0000259" key="5">
    <source>
        <dbReference type="PROSITE" id="PS50977"/>
    </source>
</evidence>
<evidence type="ECO:0000256" key="2">
    <source>
        <dbReference type="ARBA" id="ARBA00023125"/>
    </source>
</evidence>
<sequence length="188" mass="19716">MKVSKEKSAENRARILEAAARLFRERGLQGTGVDALVGAAGLSHGSLYSQFGSKDRLAAEALAAALDSGTQSLLPPGEAPELGMLVRRYLSRRHRDAPGGGCALAALGSEMPRQGPALRSAYTAGLRRLAGRIAALLQEDRPDAREDAALATLAMLVGTLTLARAVDDPALSDRLLALGRRHLGAARD</sequence>
<organism evidence="6 7">
    <name type="scientific">Paracraurococcus lichenis</name>
    <dbReference type="NCBI Taxonomy" id="3064888"/>
    <lineage>
        <taxon>Bacteria</taxon>
        <taxon>Pseudomonadati</taxon>
        <taxon>Pseudomonadota</taxon>
        <taxon>Alphaproteobacteria</taxon>
        <taxon>Acetobacterales</taxon>
        <taxon>Roseomonadaceae</taxon>
        <taxon>Paracraurococcus</taxon>
    </lineage>
</organism>
<evidence type="ECO:0000313" key="7">
    <source>
        <dbReference type="Proteomes" id="UP001243009"/>
    </source>
</evidence>
<dbReference type="EMBL" id="JAUTWS010000031">
    <property type="protein sequence ID" value="MDO9711625.1"/>
    <property type="molecule type" value="Genomic_DNA"/>
</dbReference>
<dbReference type="Gene3D" id="1.10.357.10">
    <property type="entry name" value="Tetracycline Repressor, domain 2"/>
    <property type="match status" value="1"/>
</dbReference>
<proteinExistence type="predicted"/>
<feature type="domain" description="HTH tetR-type" evidence="5">
    <location>
        <begin position="9"/>
        <end position="69"/>
    </location>
</feature>
<name>A0ABT9E615_9PROT</name>
<evidence type="ECO:0000256" key="1">
    <source>
        <dbReference type="ARBA" id="ARBA00023015"/>
    </source>
</evidence>
<dbReference type="PANTHER" id="PTHR47506:SF7">
    <property type="entry name" value="TRANSCRIPTIONAL REGULATORY PROTEIN"/>
    <property type="match status" value="1"/>
</dbReference>
<dbReference type="InterPro" id="IPR011075">
    <property type="entry name" value="TetR_C"/>
</dbReference>
<dbReference type="Proteomes" id="UP001243009">
    <property type="component" value="Unassembled WGS sequence"/>
</dbReference>
<protein>
    <submittedName>
        <fullName evidence="6">Helix-turn-helix domain-containing protein</fullName>
    </submittedName>
</protein>
<keyword evidence="3" id="KW-0804">Transcription</keyword>
<evidence type="ECO:0000256" key="3">
    <source>
        <dbReference type="ARBA" id="ARBA00023163"/>
    </source>
</evidence>
<dbReference type="SUPFAM" id="SSF46689">
    <property type="entry name" value="Homeodomain-like"/>
    <property type="match status" value="1"/>
</dbReference>
<dbReference type="PANTHER" id="PTHR47506">
    <property type="entry name" value="TRANSCRIPTIONAL REGULATORY PROTEIN"/>
    <property type="match status" value="1"/>
</dbReference>
<reference evidence="6 7" key="1">
    <citation type="submission" date="2023-08" db="EMBL/GenBank/DDBJ databases">
        <title>The draft genome sequence of Paracraurococcus sp. LOR1-02.</title>
        <authorList>
            <person name="Kingkaew E."/>
            <person name="Tanasupawat S."/>
        </authorList>
    </citation>
    <scope>NUCLEOTIDE SEQUENCE [LARGE SCALE GENOMIC DNA]</scope>
    <source>
        <strain evidence="6 7">LOR1-02</strain>
    </source>
</reference>
<dbReference type="Pfam" id="PF16925">
    <property type="entry name" value="TetR_C_13"/>
    <property type="match status" value="1"/>
</dbReference>
<dbReference type="InterPro" id="IPR001647">
    <property type="entry name" value="HTH_TetR"/>
</dbReference>